<dbReference type="EMBL" id="CAKXYY010000008">
    <property type="protein sequence ID" value="CAH2352815.1"/>
    <property type="molecule type" value="Genomic_DNA"/>
</dbReference>
<dbReference type="OrthoDB" id="4077683at2759"/>
<dbReference type="AlphaFoldDB" id="A0A9P0QQ31"/>
<evidence type="ECO:0000313" key="1">
    <source>
        <dbReference type="EMBL" id="CAH2352815.1"/>
    </source>
</evidence>
<reference evidence="1" key="1">
    <citation type="submission" date="2022-03" db="EMBL/GenBank/DDBJ databases">
        <authorList>
            <person name="Legras J.-L."/>
            <person name="Devillers H."/>
            <person name="Grondin C."/>
        </authorList>
    </citation>
    <scope>NUCLEOTIDE SEQUENCE</scope>
    <source>
        <strain evidence="1">CLIB 1423</strain>
    </source>
</reference>
<comment type="caution">
    <text evidence="1">The sequence shown here is derived from an EMBL/GenBank/DDBJ whole genome shotgun (WGS) entry which is preliminary data.</text>
</comment>
<name>A0A9P0QQ31_9ASCO</name>
<protein>
    <submittedName>
        <fullName evidence="1">Uncharacterized protein</fullName>
    </submittedName>
</protein>
<dbReference type="Proteomes" id="UP000837801">
    <property type="component" value="Unassembled WGS sequence"/>
</dbReference>
<sequence>MPRPQLGNVWTISKSKRTVRPLVAKIHALNELYTSYPSIVEFDIEQFQSSTESQVYPGIINPKDPSQRLSSLKPFISSELYQTYSEIFQIFKSIIQSVEASANPPTASSTSTDPSHSTPPSKISLLCCYKIGQSMALYSRSSHYKLNNSLLFDKKERKQDAIVENEFEDDIDHWLEMEPSQIVLAHRKDLIIGYIIHLLVFHSNLLLYTLIPILVDWLFENKNYHSIARNLFQEYWYNNDEYDEGVRNRIFWTFLKTGYWNQFITKLDLKSSYYSSSSQYASLILDSLPLNNKFSNKVKLDLLLNTSELHKLIELAPQHFQVNNILIHTLGKYINCFRSDLKQSSDPSRSEQVLQAFHQFLSQFLSLWLGSSDKDTGLVFNSLLPGNEDLFTALEKITKYCMAISDKVGAYIDLTELSAKFVTVHNTTLILKWYFLLYPIDYRKRNLHFDVKRISTFIVNLQNTKLRVVRNSDFDEFIVWVKTDLENMELAKACLERYYKKENSKVRYGRIHAQLIGEKVPIVEIYSEDSDEDADMVDTSYELQ</sequence>
<organism evidence="1 2">
    <name type="scientific">[Candida] railenensis</name>
    <dbReference type="NCBI Taxonomy" id="45579"/>
    <lineage>
        <taxon>Eukaryota</taxon>
        <taxon>Fungi</taxon>
        <taxon>Dikarya</taxon>
        <taxon>Ascomycota</taxon>
        <taxon>Saccharomycotina</taxon>
        <taxon>Pichiomycetes</taxon>
        <taxon>Debaryomycetaceae</taxon>
        <taxon>Kurtzmaniella</taxon>
    </lineage>
</organism>
<gene>
    <name evidence="1" type="ORF">CLIB1423_08S01684</name>
</gene>
<keyword evidence="2" id="KW-1185">Reference proteome</keyword>
<accession>A0A9P0QQ31</accession>
<proteinExistence type="predicted"/>
<evidence type="ECO:0000313" key="2">
    <source>
        <dbReference type="Proteomes" id="UP000837801"/>
    </source>
</evidence>